<feature type="region of interest" description="Disordered" evidence="5">
    <location>
        <begin position="1"/>
        <end position="21"/>
    </location>
</feature>
<dbReference type="AlphaFoldDB" id="A0ABD1YE89"/>
<organism evidence="6 7">
    <name type="scientific">Riccia fluitans</name>
    <dbReference type="NCBI Taxonomy" id="41844"/>
    <lineage>
        <taxon>Eukaryota</taxon>
        <taxon>Viridiplantae</taxon>
        <taxon>Streptophyta</taxon>
        <taxon>Embryophyta</taxon>
        <taxon>Marchantiophyta</taxon>
        <taxon>Marchantiopsida</taxon>
        <taxon>Marchantiidae</taxon>
        <taxon>Marchantiales</taxon>
        <taxon>Ricciaceae</taxon>
        <taxon>Riccia</taxon>
    </lineage>
</organism>
<dbReference type="EMBL" id="JBHFFA010000004">
    <property type="protein sequence ID" value="KAL2628988.1"/>
    <property type="molecule type" value="Genomic_DNA"/>
</dbReference>
<dbReference type="InterPro" id="IPR036396">
    <property type="entry name" value="Cyt_P450_sf"/>
</dbReference>
<accession>A0ABD1YE89</accession>
<dbReference type="Proteomes" id="UP001605036">
    <property type="component" value="Unassembled WGS sequence"/>
</dbReference>
<dbReference type="GO" id="GO:0046872">
    <property type="term" value="F:metal ion binding"/>
    <property type="evidence" value="ECO:0007669"/>
    <property type="project" value="UniProtKB-KW"/>
</dbReference>
<dbReference type="InterPro" id="IPR001128">
    <property type="entry name" value="Cyt_P450"/>
</dbReference>
<dbReference type="SUPFAM" id="SSF48264">
    <property type="entry name" value="Cytochrome P450"/>
    <property type="match status" value="1"/>
</dbReference>
<evidence type="ECO:0000256" key="2">
    <source>
        <dbReference type="ARBA" id="ARBA00022723"/>
    </source>
</evidence>
<reference evidence="6 7" key="1">
    <citation type="submission" date="2024-09" db="EMBL/GenBank/DDBJ databases">
        <title>Chromosome-scale assembly of Riccia fluitans.</title>
        <authorList>
            <person name="Paukszto L."/>
            <person name="Sawicki J."/>
            <person name="Karawczyk K."/>
            <person name="Piernik-Szablinska J."/>
            <person name="Szczecinska M."/>
            <person name="Mazdziarz M."/>
        </authorList>
    </citation>
    <scope>NUCLEOTIDE SEQUENCE [LARGE SCALE GENOMIC DNA]</scope>
    <source>
        <strain evidence="6">Rf_01</strain>
        <tissue evidence="6">Aerial parts of the thallus</tissue>
    </source>
</reference>
<keyword evidence="7" id="KW-1185">Reference proteome</keyword>
<evidence type="ECO:0000256" key="4">
    <source>
        <dbReference type="ARBA" id="ARBA00023004"/>
    </source>
</evidence>
<dbReference type="GO" id="GO:0016491">
    <property type="term" value="F:oxidoreductase activity"/>
    <property type="evidence" value="ECO:0007669"/>
    <property type="project" value="UniProtKB-KW"/>
</dbReference>
<proteinExistence type="inferred from homology"/>
<keyword evidence="4" id="KW-0408">Iron</keyword>
<keyword evidence="3" id="KW-0560">Oxidoreductase</keyword>
<keyword evidence="2" id="KW-0479">Metal-binding</keyword>
<evidence type="ECO:0000256" key="5">
    <source>
        <dbReference type="SAM" id="MobiDB-lite"/>
    </source>
</evidence>
<sequence length="153" mass="17486">MLRNEGSVSAKADERPSVNPDDLQSLVKESFEVFGTFCLGDFMPRLDQFSPHCPQGLKKRMSYLKEKFDKLDLTFASLETTMATIECGQSVLVRNPNVLEKAEVEMDLVVGRGRQRDPEQYKRPSELYTESFIGNEKDVHSLDFDFSTVQKRP</sequence>
<name>A0ABD1YE89_9MARC</name>
<evidence type="ECO:0000313" key="7">
    <source>
        <dbReference type="Proteomes" id="UP001605036"/>
    </source>
</evidence>
<protein>
    <submittedName>
        <fullName evidence="6">Uncharacterized protein</fullName>
    </submittedName>
</protein>
<dbReference type="Pfam" id="PF00067">
    <property type="entry name" value="p450"/>
    <property type="match status" value="1"/>
</dbReference>
<evidence type="ECO:0000256" key="1">
    <source>
        <dbReference type="ARBA" id="ARBA00010617"/>
    </source>
</evidence>
<dbReference type="PANTHER" id="PTHR47944">
    <property type="entry name" value="CYTOCHROME P450 98A9"/>
    <property type="match status" value="1"/>
</dbReference>
<dbReference type="PANTHER" id="PTHR47944:SF4">
    <property type="entry name" value="OS09G0441700 PROTEIN"/>
    <property type="match status" value="1"/>
</dbReference>
<gene>
    <name evidence="6" type="ORF">R1flu_013674</name>
</gene>
<evidence type="ECO:0000313" key="6">
    <source>
        <dbReference type="EMBL" id="KAL2628988.1"/>
    </source>
</evidence>
<comment type="caution">
    <text evidence="6">The sequence shown here is derived from an EMBL/GenBank/DDBJ whole genome shotgun (WGS) entry which is preliminary data.</text>
</comment>
<comment type="similarity">
    <text evidence="1">Belongs to the cytochrome P450 family.</text>
</comment>
<evidence type="ECO:0000256" key="3">
    <source>
        <dbReference type="ARBA" id="ARBA00023002"/>
    </source>
</evidence>